<accession>A0A6G1F0U6</accession>
<keyword evidence="2" id="KW-1185">Reference proteome</keyword>
<evidence type="ECO:0000313" key="2">
    <source>
        <dbReference type="Proteomes" id="UP000479710"/>
    </source>
</evidence>
<comment type="caution">
    <text evidence="1">The sequence shown here is derived from an EMBL/GenBank/DDBJ whole genome shotgun (WGS) entry which is preliminary data.</text>
</comment>
<sequence length="77" mass="8447">MGGGRRQGMVAALGFRGGEGVRELGKRGRRRENDEGSTGELFMASGWRFEAEGRWHKPAEWAGVVGERKAWCGASPR</sequence>
<proteinExistence type="predicted"/>
<dbReference type="Proteomes" id="UP000479710">
    <property type="component" value="Unassembled WGS sequence"/>
</dbReference>
<dbReference type="AlphaFoldDB" id="A0A6G1F0U6"/>
<dbReference type="EMBL" id="SPHZ02000002">
    <property type="protein sequence ID" value="KAF0930504.1"/>
    <property type="molecule type" value="Genomic_DNA"/>
</dbReference>
<reference evidence="1 2" key="1">
    <citation type="submission" date="2019-11" db="EMBL/GenBank/DDBJ databases">
        <title>Whole genome sequence of Oryza granulata.</title>
        <authorList>
            <person name="Li W."/>
        </authorList>
    </citation>
    <scope>NUCLEOTIDE SEQUENCE [LARGE SCALE GENOMIC DNA]</scope>
    <source>
        <strain evidence="2">cv. Menghai</strain>
        <tissue evidence="1">Leaf</tissue>
    </source>
</reference>
<gene>
    <name evidence="1" type="ORF">E2562_033250</name>
</gene>
<evidence type="ECO:0000313" key="1">
    <source>
        <dbReference type="EMBL" id="KAF0930504.1"/>
    </source>
</evidence>
<name>A0A6G1F0U6_9ORYZ</name>
<organism evidence="1 2">
    <name type="scientific">Oryza meyeriana var. granulata</name>
    <dbReference type="NCBI Taxonomy" id="110450"/>
    <lineage>
        <taxon>Eukaryota</taxon>
        <taxon>Viridiplantae</taxon>
        <taxon>Streptophyta</taxon>
        <taxon>Embryophyta</taxon>
        <taxon>Tracheophyta</taxon>
        <taxon>Spermatophyta</taxon>
        <taxon>Magnoliopsida</taxon>
        <taxon>Liliopsida</taxon>
        <taxon>Poales</taxon>
        <taxon>Poaceae</taxon>
        <taxon>BOP clade</taxon>
        <taxon>Oryzoideae</taxon>
        <taxon>Oryzeae</taxon>
        <taxon>Oryzinae</taxon>
        <taxon>Oryza</taxon>
        <taxon>Oryza meyeriana</taxon>
    </lineage>
</organism>
<protein>
    <submittedName>
        <fullName evidence="1">Uncharacterized protein</fullName>
    </submittedName>
</protein>